<dbReference type="GO" id="GO:0003700">
    <property type="term" value="F:DNA-binding transcription factor activity"/>
    <property type="evidence" value="ECO:0007669"/>
    <property type="project" value="InterPro"/>
</dbReference>
<dbReference type="OrthoDB" id="635259at2"/>
<dbReference type="GO" id="GO:0043565">
    <property type="term" value="F:sequence-specific DNA binding"/>
    <property type="evidence" value="ECO:0007669"/>
    <property type="project" value="InterPro"/>
</dbReference>
<evidence type="ECO:0000256" key="3">
    <source>
        <dbReference type="ARBA" id="ARBA00023163"/>
    </source>
</evidence>
<keyword evidence="2" id="KW-0238">DNA-binding</keyword>
<proteinExistence type="predicted"/>
<dbReference type="KEGG" id="fln:FLA_1390"/>
<dbReference type="STRING" id="477680.SAMN05421788_105163"/>
<name>A0A173MCS9_9BACT</name>
<dbReference type="AlphaFoldDB" id="A0A173MCS9"/>
<feature type="domain" description="HTH araC/xylS-type" evidence="4">
    <location>
        <begin position="148"/>
        <end position="240"/>
    </location>
</feature>
<sequence>MVQVLHDINYSVVYPEAGLLPWVDSFWMLYNTTAESKEIVVLPDGRVDLFLSRGTNEPFDIMLMGLGSQPDITAIMPGRLMFAISFNLPAIEYVLHTSIADIVDAARELPAGFWDFTEADLGNFDAFCRKATQQIRKQVTLQTDSRKDQLFQLLYASKGDIGVQELADQVFWSSRQINRYFTDRFGISLKTYCNILRFRASFQQIAEGRLYPEQNFTDQAHFIKEIKRLSGVTPGELYKNPNDRFIQFSPLTRQ</sequence>
<dbReference type="Gene3D" id="1.10.10.60">
    <property type="entry name" value="Homeodomain-like"/>
    <property type="match status" value="1"/>
</dbReference>
<dbReference type="InterPro" id="IPR018060">
    <property type="entry name" value="HTH_AraC"/>
</dbReference>
<gene>
    <name evidence="5" type="ORF">SAMN05421788_105163</name>
</gene>
<dbReference type="RefSeq" id="WP_076380005.1">
    <property type="nucleotide sequence ID" value="NZ_AP017422.1"/>
</dbReference>
<dbReference type="InterPro" id="IPR050204">
    <property type="entry name" value="AraC_XylS_family_regulators"/>
</dbReference>
<dbReference type="Proteomes" id="UP000186917">
    <property type="component" value="Unassembled WGS sequence"/>
</dbReference>
<evidence type="ECO:0000256" key="2">
    <source>
        <dbReference type="ARBA" id="ARBA00023125"/>
    </source>
</evidence>
<evidence type="ECO:0000259" key="4">
    <source>
        <dbReference type="PROSITE" id="PS01124"/>
    </source>
</evidence>
<keyword evidence="3" id="KW-0804">Transcription</keyword>
<evidence type="ECO:0000313" key="5">
    <source>
        <dbReference type="EMBL" id="SIT21581.1"/>
    </source>
</evidence>
<dbReference type="SMART" id="SM00342">
    <property type="entry name" value="HTH_ARAC"/>
    <property type="match status" value="1"/>
</dbReference>
<evidence type="ECO:0000313" key="6">
    <source>
        <dbReference type="Proteomes" id="UP000186917"/>
    </source>
</evidence>
<keyword evidence="1" id="KW-0805">Transcription regulation</keyword>
<dbReference type="InterPro" id="IPR046532">
    <property type="entry name" value="DUF6597"/>
</dbReference>
<evidence type="ECO:0000256" key="1">
    <source>
        <dbReference type="ARBA" id="ARBA00023015"/>
    </source>
</evidence>
<keyword evidence="6" id="KW-1185">Reference proteome</keyword>
<dbReference type="PROSITE" id="PS01124">
    <property type="entry name" value="HTH_ARAC_FAMILY_2"/>
    <property type="match status" value="1"/>
</dbReference>
<dbReference type="Pfam" id="PF20240">
    <property type="entry name" value="DUF6597"/>
    <property type="match status" value="1"/>
</dbReference>
<dbReference type="EMBL" id="FTOR01000005">
    <property type="protein sequence ID" value="SIT21581.1"/>
    <property type="molecule type" value="Genomic_DNA"/>
</dbReference>
<protein>
    <submittedName>
        <fullName evidence="5">Helix-turn-helix domain-containing protein</fullName>
    </submittedName>
</protein>
<organism evidence="5 6">
    <name type="scientific">Filimonas lacunae</name>
    <dbReference type="NCBI Taxonomy" id="477680"/>
    <lineage>
        <taxon>Bacteria</taxon>
        <taxon>Pseudomonadati</taxon>
        <taxon>Bacteroidota</taxon>
        <taxon>Chitinophagia</taxon>
        <taxon>Chitinophagales</taxon>
        <taxon>Chitinophagaceae</taxon>
        <taxon>Filimonas</taxon>
    </lineage>
</organism>
<accession>A0A173MCS9</accession>
<reference evidence="6" key="1">
    <citation type="submission" date="2017-01" db="EMBL/GenBank/DDBJ databases">
        <authorList>
            <person name="Varghese N."/>
            <person name="Submissions S."/>
        </authorList>
    </citation>
    <scope>NUCLEOTIDE SEQUENCE [LARGE SCALE GENOMIC DNA]</scope>
    <source>
        <strain evidence="6">DSM 21054</strain>
    </source>
</reference>
<dbReference type="PANTHER" id="PTHR46796">
    <property type="entry name" value="HTH-TYPE TRANSCRIPTIONAL ACTIVATOR RHAS-RELATED"/>
    <property type="match status" value="1"/>
</dbReference>